<evidence type="ECO:0000313" key="12">
    <source>
        <dbReference type="Proteomes" id="UP000189857"/>
    </source>
</evidence>
<comment type="catalytic activity">
    <reaction evidence="1 10">
        <text>a fatty acyl-[ACP] + phosphate = an acyl phosphate + holo-[ACP]</text>
        <dbReference type="Rhea" id="RHEA:42292"/>
        <dbReference type="Rhea" id="RHEA-COMP:9685"/>
        <dbReference type="Rhea" id="RHEA-COMP:14125"/>
        <dbReference type="ChEBI" id="CHEBI:43474"/>
        <dbReference type="ChEBI" id="CHEBI:59918"/>
        <dbReference type="ChEBI" id="CHEBI:64479"/>
        <dbReference type="ChEBI" id="CHEBI:138651"/>
        <dbReference type="EC" id="2.3.1.274"/>
    </reaction>
</comment>
<dbReference type="InterPro" id="IPR003664">
    <property type="entry name" value="FA_synthesis"/>
</dbReference>
<dbReference type="AlphaFoldDB" id="A0A1T4JXC6"/>
<dbReference type="PANTHER" id="PTHR30100:SF1">
    <property type="entry name" value="PHOSPHATE ACYLTRANSFERASE"/>
    <property type="match status" value="1"/>
</dbReference>
<dbReference type="UniPathway" id="UPA00085"/>
<dbReference type="Pfam" id="PF02504">
    <property type="entry name" value="FA_synthesis"/>
    <property type="match status" value="1"/>
</dbReference>
<dbReference type="SUPFAM" id="SSF53659">
    <property type="entry name" value="Isocitrate/Isopropylmalate dehydrogenase-like"/>
    <property type="match status" value="1"/>
</dbReference>
<keyword evidence="2 10" id="KW-0963">Cytoplasm</keyword>
<reference evidence="11 12" key="1">
    <citation type="submission" date="2017-02" db="EMBL/GenBank/DDBJ databases">
        <authorList>
            <person name="Peterson S.W."/>
        </authorList>
    </citation>
    <scope>NUCLEOTIDE SEQUENCE [LARGE SCALE GENOMIC DNA]</scope>
    <source>
        <strain evidence="11 12">ATCC 17233</strain>
    </source>
</reference>
<evidence type="ECO:0000256" key="5">
    <source>
        <dbReference type="ARBA" id="ARBA00023098"/>
    </source>
</evidence>
<dbReference type="OrthoDB" id="9806408at2"/>
<dbReference type="GO" id="GO:0008654">
    <property type="term" value="P:phospholipid biosynthetic process"/>
    <property type="evidence" value="ECO:0007669"/>
    <property type="project" value="UniProtKB-KW"/>
</dbReference>
<evidence type="ECO:0000256" key="2">
    <source>
        <dbReference type="ARBA" id="ARBA00022490"/>
    </source>
</evidence>
<dbReference type="Proteomes" id="UP000189857">
    <property type="component" value="Unassembled WGS sequence"/>
</dbReference>
<dbReference type="GO" id="GO:0005737">
    <property type="term" value="C:cytoplasm"/>
    <property type="evidence" value="ECO:0007669"/>
    <property type="project" value="UniProtKB-SubCell"/>
</dbReference>
<dbReference type="PANTHER" id="PTHR30100">
    <property type="entry name" value="FATTY ACID/PHOSPHOLIPID SYNTHESIS PROTEIN PLSX"/>
    <property type="match status" value="1"/>
</dbReference>
<keyword evidence="5 10" id="KW-0443">Lipid metabolism</keyword>
<dbReference type="GO" id="GO:0006633">
    <property type="term" value="P:fatty acid biosynthetic process"/>
    <property type="evidence" value="ECO:0007669"/>
    <property type="project" value="UniProtKB-UniRule"/>
</dbReference>
<evidence type="ECO:0000256" key="1">
    <source>
        <dbReference type="ARBA" id="ARBA00001232"/>
    </source>
</evidence>
<gene>
    <name evidence="10" type="primary">plsX</name>
    <name evidence="11" type="ORF">SAMN02745110_00008</name>
</gene>
<dbReference type="PIRSF" id="PIRSF002465">
    <property type="entry name" value="Phsphlp_syn_PlsX"/>
    <property type="match status" value="1"/>
</dbReference>
<comment type="similarity">
    <text evidence="10">Belongs to the PlsX family.</text>
</comment>
<keyword evidence="7 10" id="KW-1208">Phospholipid metabolism</keyword>
<proteinExistence type="inferred from homology"/>
<organism evidence="11 12">
    <name type="scientific">Eubacterium ruminantium</name>
    <dbReference type="NCBI Taxonomy" id="42322"/>
    <lineage>
        <taxon>Bacteria</taxon>
        <taxon>Bacillati</taxon>
        <taxon>Bacillota</taxon>
        <taxon>Clostridia</taxon>
        <taxon>Eubacteriales</taxon>
        <taxon>Eubacteriaceae</taxon>
        <taxon>Eubacterium</taxon>
    </lineage>
</organism>
<comment type="function">
    <text evidence="10">Catalyzes the reversible formation of acyl-phosphate (acyl-PO(4)) from acyl-[acyl-carrier-protein] (acyl-ACP). This enzyme utilizes acyl-ACP as fatty acyl donor, but not acyl-CoA.</text>
</comment>
<evidence type="ECO:0000256" key="6">
    <source>
        <dbReference type="ARBA" id="ARBA00023209"/>
    </source>
</evidence>
<dbReference type="NCBIfam" id="TIGR00182">
    <property type="entry name" value="plsX"/>
    <property type="match status" value="1"/>
</dbReference>
<comment type="pathway">
    <text evidence="10">Lipid metabolism; phospholipid metabolism.</text>
</comment>
<evidence type="ECO:0000256" key="9">
    <source>
        <dbReference type="ARBA" id="ARBA00046608"/>
    </source>
</evidence>
<keyword evidence="11" id="KW-0012">Acyltransferase</keyword>
<keyword evidence="3 10" id="KW-0444">Lipid biosynthesis</keyword>
<keyword evidence="12" id="KW-1185">Reference proteome</keyword>
<dbReference type="InterPro" id="IPR012281">
    <property type="entry name" value="Phospholipid_synth_PlsX-like"/>
</dbReference>
<sequence length="340" mass="37209">MKIIVDCMGGDNSPDANVEGAILALRKFSDLSVILTGDETGIKNILDKRNQNMDRIEIVSAPTVITGDDKPTDAIRLKRDSSMMKGIKLLRENDDISAIISTGATGALVAAATLRIGRIDGVRRPAFCPILPTMKGGIVGICDSGANPTVTKELLVQFAIMGSRYLESAYKIKNPRVGLLNIGTEAEKGDDLRRETYEILSGMKDINFAGNMEARDLLSGDFDLVVCDGFSGNVLVKSVEGTAMLLMKKIKDDIYSRRRYKIGALFMKQMFKEEKEFMNYQNYGGSVMLGTEKIVVKGHGSSDRKAVYKCIAQAYRMEKSGLNKKISKSIAESCIDDTDS</sequence>
<protein>
    <recommendedName>
        <fullName evidence="8 10">Phosphate acyltransferase</fullName>
        <ecNumber evidence="8 10">2.3.1.274</ecNumber>
    </recommendedName>
    <alternativeName>
        <fullName evidence="10">Acyl-ACP phosphotransacylase</fullName>
    </alternativeName>
    <alternativeName>
        <fullName evidence="10">Acyl-[acyl-carrier-protein]--phosphate acyltransferase</fullName>
    </alternativeName>
    <alternativeName>
        <fullName evidence="10">Phosphate-acyl-ACP acyltransferase</fullName>
    </alternativeName>
</protein>
<keyword evidence="6 10" id="KW-0594">Phospholipid biosynthesis</keyword>
<name>A0A1T4JXC6_9FIRM</name>
<dbReference type="Gene3D" id="3.40.718.10">
    <property type="entry name" value="Isopropylmalate Dehydrogenase"/>
    <property type="match status" value="1"/>
</dbReference>
<dbReference type="GO" id="GO:0043811">
    <property type="term" value="F:phosphate:acyl-[acyl carrier protein] acyltransferase activity"/>
    <property type="evidence" value="ECO:0007669"/>
    <property type="project" value="UniProtKB-UniRule"/>
</dbReference>
<evidence type="ECO:0000256" key="4">
    <source>
        <dbReference type="ARBA" id="ARBA00022679"/>
    </source>
</evidence>
<dbReference type="HAMAP" id="MF_00019">
    <property type="entry name" value="PlsX"/>
    <property type="match status" value="1"/>
</dbReference>
<evidence type="ECO:0000256" key="3">
    <source>
        <dbReference type="ARBA" id="ARBA00022516"/>
    </source>
</evidence>
<evidence type="ECO:0000256" key="10">
    <source>
        <dbReference type="HAMAP-Rule" id="MF_00019"/>
    </source>
</evidence>
<dbReference type="EMBL" id="FUXA01000003">
    <property type="protein sequence ID" value="SJZ34856.1"/>
    <property type="molecule type" value="Genomic_DNA"/>
</dbReference>
<accession>A0A1T4JXC6</accession>
<evidence type="ECO:0000256" key="7">
    <source>
        <dbReference type="ARBA" id="ARBA00023264"/>
    </source>
</evidence>
<dbReference type="EC" id="2.3.1.274" evidence="8 10"/>
<evidence type="ECO:0000256" key="8">
    <source>
        <dbReference type="ARBA" id="ARBA00024069"/>
    </source>
</evidence>
<evidence type="ECO:0000313" key="11">
    <source>
        <dbReference type="EMBL" id="SJZ34856.1"/>
    </source>
</evidence>
<comment type="subunit">
    <text evidence="9 10">Homodimer. Probably interacts with PlsY.</text>
</comment>
<keyword evidence="4 10" id="KW-0808">Transferase</keyword>
<dbReference type="RefSeq" id="WP_078785708.1">
    <property type="nucleotide sequence ID" value="NZ_FMTO01000002.1"/>
</dbReference>
<comment type="subcellular location">
    <subcellularLocation>
        <location evidence="10">Cytoplasm</location>
    </subcellularLocation>
    <text evidence="10">Associated with the membrane possibly through PlsY.</text>
</comment>